<dbReference type="InterPro" id="IPR023606">
    <property type="entry name" value="CoA-Trfase_III_dom_1_sf"/>
</dbReference>
<dbReference type="PANTHER" id="PTHR48207:SF3">
    <property type="entry name" value="SUCCINATE--HYDROXYMETHYLGLUTARATE COA-TRANSFERASE"/>
    <property type="match status" value="1"/>
</dbReference>
<evidence type="ECO:0000256" key="1">
    <source>
        <dbReference type="ARBA" id="ARBA00022679"/>
    </source>
</evidence>
<evidence type="ECO:0000313" key="3">
    <source>
        <dbReference type="Proteomes" id="UP000192903"/>
    </source>
</evidence>
<accession>A0A1X7DKW2</accession>
<organism evidence="2 3">
    <name type="scientific">Xaviernesmea oryzae</name>
    <dbReference type="NCBI Taxonomy" id="464029"/>
    <lineage>
        <taxon>Bacteria</taxon>
        <taxon>Pseudomonadati</taxon>
        <taxon>Pseudomonadota</taxon>
        <taxon>Alphaproteobacteria</taxon>
        <taxon>Hyphomicrobiales</taxon>
        <taxon>Rhizobiaceae</taxon>
        <taxon>Rhizobium/Agrobacterium group</taxon>
        <taxon>Xaviernesmea</taxon>
    </lineage>
</organism>
<dbReference type="STRING" id="464029.SAMN02982989_5509"/>
<dbReference type="SUPFAM" id="SSF89796">
    <property type="entry name" value="CoA-transferase family III (CaiB/BaiF)"/>
    <property type="match status" value="1"/>
</dbReference>
<dbReference type="RefSeq" id="WP_085420905.1">
    <property type="nucleotide sequence ID" value="NZ_FXAF01000003.1"/>
</dbReference>
<name>A0A1X7DKW2_9HYPH</name>
<dbReference type="Gene3D" id="3.40.50.10540">
    <property type="entry name" value="Crotonobetainyl-coa:carnitine coa-transferase, domain 1"/>
    <property type="match status" value="1"/>
</dbReference>
<keyword evidence="3" id="KW-1185">Reference proteome</keyword>
<dbReference type="Pfam" id="PF02515">
    <property type="entry name" value="CoA_transf_3"/>
    <property type="match status" value="1"/>
</dbReference>
<evidence type="ECO:0000313" key="2">
    <source>
        <dbReference type="EMBL" id="SMF17086.1"/>
    </source>
</evidence>
<dbReference type="InterPro" id="IPR050483">
    <property type="entry name" value="CoA-transferase_III_domain"/>
</dbReference>
<dbReference type="OrthoDB" id="7208981at2"/>
<dbReference type="PANTHER" id="PTHR48207">
    <property type="entry name" value="SUCCINATE--HYDROXYMETHYLGLUTARATE COA-TRANSFERASE"/>
    <property type="match status" value="1"/>
</dbReference>
<reference evidence="3" key="1">
    <citation type="submission" date="2017-04" db="EMBL/GenBank/DDBJ databases">
        <authorList>
            <person name="Varghese N."/>
            <person name="Submissions S."/>
        </authorList>
    </citation>
    <scope>NUCLEOTIDE SEQUENCE [LARGE SCALE GENOMIC DNA]</scope>
    <source>
        <strain evidence="3">B4P</strain>
    </source>
</reference>
<gene>
    <name evidence="2" type="ORF">SAMN02982989_5509</name>
</gene>
<proteinExistence type="predicted"/>
<dbReference type="InterPro" id="IPR003673">
    <property type="entry name" value="CoA-Trfase_fam_III"/>
</dbReference>
<dbReference type="InterPro" id="IPR044855">
    <property type="entry name" value="CoA-Trfase_III_dom3_sf"/>
</dbReference>
<keyword evidence="1 2" id="KW-0808">Transferase</keyword>
<sequence length="396" mass="43822">MLTALNHIRVVEQGTFITGPCAGMMLADLGADVIKIESAGNGDPYRSFKTGFYSAHFQAYNRNKRAIGLDLKSEKDREVFYQLIAQADVYIQNFRPGAAARIGADYETLSKINPKLIYCSISGFGPDGPYAQRPVYDSVAQAVSGFLSVSIDPEQPRFIGPALADAITGIYASLGISAALVERNRTGKGRRIDISMIEAMMHFAVEPFMGYFALGEEPSGVDRPRLAQAFIVRCKDDKLFAFHLSSLDKFWDALVEAIEGQKLAKDERFDQRLKRIDNYEALNAELNAIFATKTRPEWVERFSRFDVPFAPINTIPDVVRDPQAQHLDMFVPIAGRIEGAEQTVRPAYSFDGKHAETVRAAPVVNQHSAEIRAALESNPKAWPQLKPEAESVAAAQ</sequence>
<protein>
    <submittedName>
        <fullName evidence="2">Crotonobetainyl-CoA:carnitine CoA-transferase CaiB</fullName>
    </submittedName>
</protein>
<dbReference type="EMBL" id="FXAF01000003">
    <property type="protein sequence ID" value="SMF17086.1"/>
    <property type="molecule type" value="Genomic_DNA"/>
</dbReference>
<dbReference type="GO" id="GO:0008410">
    <property type="term" value="F:CoA-transferase activity"/>
    <property type="evidence" value="ECO:0007669"/>
    <property type="project" value="TreeGrafter"/>
</dbReference>
<dbReference type="AlphaFoldDB" id="A0A1X7DKW2"/>
<dbReference type="Proteomes" id="UP000192903">
    <property type="component" value="Unassembled WGS sequence"/>
</dbReference>
<dbReference type="Gene3D" id="3.30.1540.10">
    <property type="entry name" value="formyl-coa transferase, domain 3"/>
    <property type="match status" value="1"/>
</dbReference>